<organism evidence="2 3">
    <name type="scientific">Pseudomonas syringae pv. tagetis</name>
    <dbReference type="NCBI Taxonomy" id="129140"/>
    <lineage>
        <taxon>Bacteria</taxon>
        <taxon>Pseudomonadati</taxon>
        <taxon>Pseudomonadota</taxon>
        <taxon>Gammaproteobacteria</taxon>
        <taxon>Pseudomonadales</taxon>
        <taxon>Pseudomonadaceae</taxon>
        <taxon>Pseudomonas</taxon>
    </lineage>
</organism>
<evidence type="ECO:0000313" key="2">
    <source>
        <dbReference type="EMBL" id="RMO86744.1"/>
    </source>
</evidence>
<dbReference type="Pfam" id="PF13091">
    <property type="entry name" value="PLDc_2"/>
    <property type="match status" value="1"/>
</dbReference>
<reference evidence="2 3" key="1">
    <citation type="submission" date="2018-08" db="EMBL/GenBank/DDBJ databases">
        <title>Recombination of ecologically and evolutionarily significant loci maintains genetic cohesion in the Pseudomonas syringae species complex.</title>
        <authorList>
            <person name="Dillon M."/>
            <person name="Thakur S."/>
            <person name="Almeida R.N.D."/>
            <person name="Weir B.S."/>
            <person name="Guttman D.S."/>
        </authorList>
    </citation>
    <scope>NUCLEOTIDE SEQUENCE [LARGE SCALE GENOMIC DNA]</scope>
    <source>
        <strain evidence="2 3">ICMP 4092</strain>
    </source>
</reference>
<dbReference type="EMBL" id="RBQC01000094">
    <property type="protein sequence ID" value="RMO86744.1"/>
    <property type="molecule type" value="Genomic_DNA"/>
</dbReference>
<sequence length="550" mass="63037">MDSKEQYQQHSKSLEGFKHAVVHLAVLTPSNSTAENISKRLTFASIWLLAPGRQPPPRPIKPFLKKFKEGTIEIDRITLEAEEAIQWYRSASHEMKTPAPIHDKLERDGTPLYAGQLSYFPRWPVLGVPIEGEDPAAQRENSSMPFRNQGIIRYSRRISNSQVWPNFLDVNGQTEESEEAFRFLEHHMHVDFREYPEYLGGMTLAVPDRDVHSIRQFVDPKKDGSESLYFHLKPHQGQTLRDLRVTTLEGQEGMLTSVETYDIPEDGLVEINRPSAIHISGLTLTHKERGVLIQTPMRSFMRQMNLTTEVIEERHKISVQERDGKKSPPHNYVTEKKTVASSQTYGEPIDNTDAYRRLIDAKSERTLNNSAKIYDQTWFMSGQRQEALVHIINKIKNARSSLFIADPYFNANQINQFLFAVERDNIKIKVLTSFQAFNKNADQETDSEPEEPLQDFRVLFEKTLGAFHRAHNNDLEIKVVKSKSSLFHDRFIAVDGRVWMLGSSLNSIGTRPTLVMRVPHGEIILTHLMSLYDLSVTLDDFLEPADEADA</sequence>
<feature type="domain" description="Phospholipase D-like" evidence="1">
    <location>
        <begin position="391"/>
        <end position="504"/>
    </location>
</feature>
<dbReference type="InterPro" id="IPR025202">
    <property type="entry name" value="PLD-like_dom"/>
</dbReference>
<comment type="caution">
    <text evidence="2">The sequence shown here is derived from an EMBL/GenBank/DDBJ whole genome shotgun (WGS) entry which is preliminary data.</text>
</comment>
<proteinExistence type="predicted"/>
<name>A0A3M3YYI9_9PSED</name>
<evidence type="ECO:0000259" key="1">
    <source>
        <dbReference type="Pfam" id="PF13091"/>
    </source>
</evidence>
<gene>
    <name evidence="2" type="ORF">ALQ32_03254</name>
</gene>
<dbReference type="RefSeq" id="WP_058417807.1">
    <property type="nucleotide sequence ID" value="NZ_RBQC01000094.1"/>
</dbReference>
<dbReference type="NCBIfam" id="NF040700">
    <property type="entry name" value="VPA1262_N_dom"/>
    <property type="match status" value="1"/>
</dbReference>
<protein>
    <recommendedName>
        <fullName evidence="1">Phospholipase D-like domain-containing protein</fullName>
    </recommendedName>
</protein>
<dbReference type="Proteomes" id="UP000268056">
    <property type="component" value="Unassembled WGS sequence"/>
</dbReference>
<dbReference type="Gene3D" id="3.30.870.10">
    <property type="entry name" value="Endonuclease Chain A"/>
    <property type="match status" value="1"/>
</dbReference>
<dbReference type="AlphaFoldDB" id="A0A3M3YYI9"/>
<dbReference type="SUPFAM" id="SSF56024">
    <property type="entry name" value="Phospholipase D/nuclease"/>
    <property type="match status" value="1"/>
</dbReference>
<evidence type="ECO:0000313" key="3">
    <source>
        <dbReference type="Proteomes" id="UP000268056"/>
    </source>
</evidence>
<accession>A0A3M3YYI9</accession>